<dbReference type="NCBIfam" id="TIGR01777">
    <property type="entry name" value="yfcH"/>
    <property type="match status" value="1"/>
</dbReference>
<organism evidence="4 5">
    <name type="scientific">Gemmata algarum</name>
    <dbReference type="NCBI Taxonomy" id="2975278"/>
    <lineage>
        <taxon>Bacteria</taxon>
        <taxon>Pseudomonadati</taxon>
        <taxon>Planctomycetota</taxon>
        <taxon>Planctomycetia</taxon>
        <taxon>Gemmatales</taxon>
        <taxon>Gemmataceae</taxon>
        <taxon>Gemmata</taxon>
    </lineage>
</organism>
<dbReference type="InterPro" id="IPR023393">
    <property type="entry name" value="START-like_dom_sf"/>
</dbReference>
<evidence type="ECO:0000259" key="2">
    <source>
        <dbReference type="Pfam" id="PF01370"/>
    </source>
</evidence>
<dbReference type="CDD" id="cd05242">
    <property type="entry name" value="SDR_a8"/>
    <property type="match status" value="1"/>
</dbReference>
<gene>
    <name evidence="4" type="ORF">R5W23_005372</name>
</gene>
<proteinExistence type="inferred from homology"/>
<dbReference type="SUPFAM" id="SSF51735">
    <property type="entry name" value="NAD(P)-binding Rossmann-fold domains"/>
    <property type="match status" value="1"/>
</dbReference>
<accession>A0ABU5FD70</accession>
<feature type="domain" description="DUF1731" evidence="3">
    <location>
        <begin position="416"/>
        <end position="462"/>
    </location>
</feature>
<reference evidence="5" key="1">
    <citation type="journal article" date="2023" name="Mar. Drugs">
        <title>Gemmata algarum, a Novel Planctomycete Isolated from an Algal Mat, Displays Antimicrobial Activity.</title>
        <authorList>
            <person name="Kumar G."/>
            <person name="Kallscheuer N."/>
            <person name="Kashif M."/>
            <person name="Ahamad S."/>
            <person name="Jagadeeshwari U."/>
            <person name="Pannikurungottu S."/>
            <person name="Haufschild T."/>
            <person name="Kabuu M."/>
            <person name="Sasikala C."/>
            <person name="Jogler C."/>
            <person name="Ramana C."/>
        </authorList>
    </citation>
    <scope>NUCLEOTIDE SEQUENCE [LARGE SCALE GENOMIC DNA]</scope>
    <source>
        <strain evidence="5">JC673</strain>
    </source>
</reference>
<sequence>MPNDVFTLRSPMPVSADELYAWHARPLAFRRLAPPWEDTQVVTQEGAFGTEGFRVTLRTNVVGPVSGMWLAESYDFRPGLGFRDRQLEGPFATFNHNHEFIPNGSDHSFLEDRIEYRVPLGWPGRVLGSGIVKRRLAQVFAYRHFITASDLARHAKFADRPRLTVAVTGSRGLVGSELVPLLTTGGHRVVRLLTGDARPPYDDGTTWASWKPDAPLASSTLEGVDALVHLAGDNVAEGRWTATKKQKIVDSRDGPTRALVQSLVALPAERRPKVFVCASAVGFYGDRGEEELTEESAAGTGFFPEVAKKWEEACAPARDAGIRVVNLRIGVVLSPKGGALGKQLLAFKAGGGAVLGSGRQFVPWITVNDTAGAIHHALMNESVSGPVNIVGPNPVTNREFTKALGRVLNRPAFLWLPRFALRTLFGEIADEALLASMKARPAKLAMTGFTFSHTELEPALRFLLGR</sequence>
<evidence type="ECO:0000256" key="1">
    <source>
        <dbReference type="ARBA" id="ARBA00009353"/>
    </source>
</evidence>
<feature type="domain" description="NAD-dependent epimerase/dehydratase" evidence="2">
    <location>
        <begin position="165"/>
        <end position="382"/>
    </location>
</feature>
<dbReference type="InterPro" id="IPR010099">
    <property type="entry name" value="SDR39U1"/>
</dbReference>
<keyword evidence="5" id="KW-1185">Reference proteome</keyword>
<dbReference type="InterPro" id="IPR013549">
    <property type="entry name" value="DUF1731"/>
</dbReference>
<dbReference type="PANTHER" id="PTHR11092:SF0">
    <property type="entry name" value="EPIMERASE FAMILY PROTEIN SDR39U1"/>
    <property type="match status" value="1"/>
</dbReference>
<name>A0ABU5FD70_9BACT</name>
<dbReference type="RefSeq" id="WP_320689896.1">
    <property type="nucleotide sequence ID" value="NZ_JAXBLV010000248.1"/>
</dbReference>
<dbReference type="Gene3D" id="3.40.50.720">
    <property type="entry name" value="NAD(P)-binding Rossmann-like Domain"/>
    <property type="match status" value="1"/>
</dbReference>
<dbReference type="SUPFAM" id="SSF55961">
    <property type="entry name" value="Bet v1-like"/>
    <property type="match status" value="1"/>
</dbReference>
<dbReference type="EMBL" id="JAXBLV010000248">
    <property type="protein sequence ID" value="MDY3563756.1"/>
    <property type="molecule type" value="Genomic_DNA"/>
</dbReference>
<evidence type="ECO:0000313" key="5">
    <source>
        <dbReference type="Proteomes" id="UP001272242"/>
    </source>
</evidence>
<dbReference type="Pfam" id="PF01370">
    <property type="entry name" value="Epimerase"/>
    <property type="match status" value="1"/>
</dbReference>
<dbReference type="PANTHER" id="PTHR11092">
    <property type="entry name" value="SUGAR NUCLEOTIDE EPIMERASE RELATED"/>
    <property type="match status" value="1"/>
</dbReference>
<dbReference type="CDD" id="cd07820">
    <property type="entry name" value="SRPBCC_3"/>
    <property type="match status" value="1"/>
</dbReference>
<dbReference type="InterPro" id="IPR001509">
    <property type="entry name" value="Epimerase_deHydtase"/>
</dbReference>
<dbReference type="Pfam" id="PF08338">
    <property type="entry name" value="DUF1731"/>
    <property type="match status" value="1"/>
</dbReference>
<comment type="caution">
    <text evidence="4">The sequence shown here is derived from an EMBL/GenBank/DDBJ whole genome shotgun (WGS) entry which is preliminary data.</text>
</comment>
<comment type="similarity">
    <text evidence="1">Belongs to the NAD(P)-dependent epimerase/dehydratase family. SDR39U1 subfamily.</text>
</comment>
<dbReference type="Gene3D" id="3.30.530.20">
    <property type="match status" value="1"/>
</dbReference>
<evidence type="ECO:0000313" key="4">
    <source>
        <dbReference type="EMBL" id="MDY3563756.1"/>
    </source>
</evidence>
<dbReference type="InterPro" id="IPR036291">
    <property type="entry name" value="NAD(P)-bd_dom_sf"/>
</dbReference>
<dbReference type="Proteomes" id="UP001272242">
    <property type="component" value="Unassembled WGS sequence"/>
</dbReference>
<protein>
    <submittedName>
        <fullName evidence="4">TIGR01777 family oxidoreductase</fullName>
    </submittedName>
</protein>
<evidence type="ECO:0000259" key="3">
    <source>
        <dbReference type="Pfam" id="PF08338"/>
    </source>
</evidence>